<comment type="caution">
    <text evidence="12">The sequence shown here is derived from an EMBL/GenBank/DDBJ whole genome shotgun (WGS) entry which is preliminary data.</text>
</comment>
<dbReference type="PANTHER" id="PTHR11579">
    <property type="entry name" value="PROTEIN-L-ISOASPARTATE O-METHYLTRANSFERASE"/>
    <property type="match status" value="1"/>
</dbReference>
<proteinExistence type="inferred from homology"/>
<dbReference type="InterPro" id="IPR000682">
    <property type="entry name" value="PCMT"/>
</dbReference>
<evidence type="ECO:0000256" key="8">
    <source>
        <dbReference type="ARBA" id="ARBA00022691"/>
    </source>
</evidence>
<evidence type="ECO:0000256" key="4">
    <source>
        <dbReference type="ARBA" id="ARBA00013346"/>
    </source>
</evidence>
<reference evidence="12" key="1">
    <citation type="submission" date="2020-10" db="EMBL/GenBank/DDBJ databases">
        <title>An improved Amphimedon queenslandica hologenome assembly reveals how three proteobacterial symbionts can extend the metabolic phenotypic of their marine sponge host.</title>
        <authorList>
            <person name="Degnan B."/>
            <person name="Degnan S."/>
            <person name="Xiang X."/>
        </authorList>
    </citation>
    <scope>NUCLEOTIDE SEQUENCE</scope>
    <source>
        <strain evidence="12">AqS2</strain>
    </source>
</reference>
<dbReference type="InterPro" id="IPR029063">
    <property type="entry name" value="SAM-dependent_MTases_sf"/>
</dbReference>
<dbReference type="SUPFAM" id="SSF53335">
    <property type="entry name" value="S-adenosyl-L-methionine-dependent methyltransferases"/>
    <property type="match status" value="1"/>
</dbReference>
<comment type="similarity">
    <text evidence="2">Belongs to the methyltransferase superfamily. L-isoaspartyl/D-aspartyl protein methyltransferase family.</text>
</comment>
<evidence type="ECO:0000256" key="9">
    <source>
        <dbReference type="ARBA" id="ARBA00030757"/>
    </source>
</evidence>
<dbReference type="GO" id="GO:0032259">
    <property type="term" value="P:methylation"/>
    <property type="evidence" value="ECO:0007669"/>
    <property type="project" value="UniProtKB-KW"/>
</dbReference>
<organism evidence="12 13">
    <name type="scientific">Candidatus Amphirhobacter heronislandensis</name>
    <dbReference type="NCBI Taxonomy" id="1732024"/>
    <lineage>
        <taxon>Bacteria</taxon>
        <taxon>Pseudomonadati</taxon>
        <taxon>Pseudomonadota</taxon>
        <taxon>Gammaproteobacteria</taxon>
        <taxon>Candidatus Tethybacterales</taxon>
        <taxon>Candidatus Tethybacteraceae</taxon>
        <taxon>Candidatus Amphirhobacter</taxon>
    </lineage>
</organism>
<evidence type="ECO:0000256" key="1">
    <source>
        <dbReference type="ARBA" id="ARBA00004496"/>
    </source>
</evidence>
<evidence type="ECO:0000256" key="11">
    <source>
        <dbReference type="ARBA" id="ARBA00031350"/>
    </source>
</evidence>
<sequence length="122" mass="13347">MDKVRDISGGRLLAQDLRDLGIKDEQVLAAIAKVPRIEFLARSLAARARDNDALPIGHGQTTSQPWVIARMLELAQLDRGSSRVLEVGTGCGYQTAILTHLAREVYSVERIGSLLGEARKKL</sequence>
<protein>
    <recommendedName>
        <fullName evidence="4">Protein-L-isoaspartate O-methyltransferase</fullName>
        <ecNumber evidence="3">2.1.1.77</ecNumber>
    </recommendedName>
    <alternativeName>
        <fullName evidence="11">L-isoaspartyl protein carboxyl methyltransferase</fullName>
    </alternativeName>
    <alternativeName>
        <fullName evidence="9">Protein L-isoaspartyl methyltransferase</fullName>
    </alternativeName>
    <alternativeName>
        <fullName evidence="10">Protein-beta-aspartate methyltransferase</fullName>
    </alternativeName>
</protein>
<dbReference type="PANTHER" id="PTHR11579:SF0">
    <property type="entry name" value="PROTEIN-L-ISOASPARTATE(D-ASPARTATE) O-METHYLTRANSFERASE"/>
    <property type="match status" value="1"/>
</dbReference>
<keyword evidence="13" id="KW-1185">Reference proteome</keyword>
<feature type="non-terminal residue" evidence="12">
    <location>
        <position position="122"/>
    </location>
</feature>
<evidence type="ECO:0000256" key="10">
    <source>
        <dbReference type="ARBA" id="ARBA00031323"/>
    </source>
</evidence>
<evidence type="ECO:0000256" key="7">
    <source>
        <dbReference type="ARBA" id="ARBA00022679"/>
    </source>
</evidence>
<dbReference type="GO" id="GO:0004719">
    <property type="term" value="F:protein-L-isoaspartate (D-aspartate) O-methyltransferase activity"/>
    <property type="evidence" value="ECO:0007669"/>
    <property type="project" value="UniProtKB-EC"/>
</dbReference>
<dbReference type="EMBL" id="JADHEI010000050">
    <property type="protein sequence ID" value="MBF2735709.1"/>
    <property type="molecule type" value="Genomic_DNA"/>
</dbReference>
<evidence type="ECO:0000256" key="3">
    <source>
        <dbReference type="ARBA" id="ARBA00011890"/>
    </source>
</evidence>
<dbReference type="GO" id="GO:0005737">
    <property type="term" value="C:cytoplasm"/>
    <property type="evidence" value="ECO:0007669"/>
    <property type="project" value="UniProtKB-SubCell"/>
</dbReference>
<evidence type="ECO:0000313" key="12">
    <source>
        <dbReference type="EMBL" id="MBF2735709.1"/>
    </source>
</evidence>
<dbReference type="EC" id="2.1.1.77" evidence="3"/>
<name>A0A930UI76_9GAMM</name>
<evidence type="ECO:0000313" key="13">
    <source>
        <dbReference type="Proteomes" id="UP000604381"/>
    </source>
</evidence>
<evidence type="ECO:0000256" key="6">
    <source>
        <dbReference type="ARBA" id="ARBA00022603"/>
    </source>
</evidence>
<gene>
    <name evidence="12" type="primary">pcm</name>
    <name evidence="12" type="ORF">ISN26_06520</name>
</gene>
<keyword evidence="8" id="KW-0949">S-adenosyl-L-methionine</keyword>
<comment type="subcellular location">
    <subcellularLocation>
        <location evidence="1">Cytoplasm</location>
    </subcellularLocation>
</comment>
<evidence type="ECO:0000256" key="5">
    <source>
        <dbReference type="ARBA" id="ARBA00022490"/>
    </source>
</evidence>
<dbReference type="Proteomes" id="UP000604381">
    <property type="component" value="Unassembled WGS sequence"/>
</dbReference>
<dbReference type="AlphaFoldDB" id="A0A930UI76"/>
<dbReference type="Pfam" id="PF01135">
    <property type="entry name" value="PCMT"/>
    <property type="match status" value="1"/>
</dbReference>
<keyword evidence="7 12" id="KW-0808">Transferase</keyword>
<evidence type="ECO:0000256" key="2">
    <source>
        <dbReference type="ARBA" id="ARBA00005369"/>
    </source>
</evidence>
<dbReference type="Gene3D" id="3.40.50.150">
    <property type="entry name" value="Vaccinia Virus protein VP39"/>
    <property type="match status" value="1"/>
</dbReference>
<keyword evidence="6 12" id="KW-0489">Methyltransferase</keyword>
<keyword evidence="5" id="KW-0963">Cytoplasm</keyword>
<accession>A0A930UI76</accession>